<feature type="transmembrane region" description="Helical" evidence="2">
    <location>
        <begin position="44"/>
        <end position="64"/>
    </location>
</feature>
<feature type="transmembrane region" description="Helical" evidence="2">
    <location>
        <begin position="76"/>
        <end position="101"/>
    </location>
</feature>
<sequence length="850" mass="94922">MSISLPQIRSSSAGLGGERSTSPDRVRVSWLEAGQTFFFFSTRLAFGAFLLLTSVYCLLVWVPFSYFGFIRNPLVSWIPLFVRLHGLMYGILLCAVALTLIPDLRRKQTRRGALGFLVVNGIALVYVWRGHALASLRPDLESYIWSMLSLFPLVCLAALDLSGENNWTSRKPARGLNLAQTALAAVVVAAAFAATSVWRGAMQGNEVSRSLALQGFGVSLCFHFVIFTAVGLILGFIKWATSRTAWPGLLNFVLTRAFAWWVCFQLLRTMILPTISFEGTQANILAAVFSFVVVLFATGLAARLRAAGSCGELPVVRAAAPVWLWGFAAVGLVVAAYGIPVLLGKTDWDFVLQRVAVIAVWLLVLETIGWTGFRVRGRTASIALVLVLTCASAGFVSCARLTLYSPDPSPKWQGALEDYAGVDISFKTAYALLSRPMDNKAYRQFYEFLKQNTNLSHSSVVGPADVGLVSDLGPTPGVKPNIFVFVIDSLRQDYVSPYNPAVDYTPEIDRFARDSIVLKSAYTRYGGTALSEPAIWVGAMQLHKQYIEPFYPMNNLQRLLETDGYQSYISVDPIVRMMLEPSSSITELDHDSKSWAELDFIPTLKELEAKIDSRPERKKPIFAYTQPQNVHTLTLERSKIKGGRKAVSIYELRRMDAAFGEFLDFLRQRGLYDNSIIVLTADHGDSYGEFGRWGHSDFLFPEVIRIPLIVHLPPQMRERLVWDPNEPAFTTDITPSLYYLLGHRPIINNELFGRPLFTETPQERLAYKRSQYLIVSSYAAVYAILSGDGRSLFICDAVNSKNYYYNLVEDPAGAHNHVTIQLQNENEALIRHDVGMIDDFYGWHSSQSER</sequence>
<feature type="transmembrane region" description="Helical" evidence="2">
    <location>
        <begin position="213"/>
        <end position="237"/>
    </location>
</feature>
<feature type="domain" description="Sulfatase N-terminal" evidence="3">
    <location>
        <begin position="480"/>
        <end position="742"/>
    </location>
</feature>
<feature type="transmembrane region" description="Helical" evidence="2">
    <location>
        <begin position="283"/>
        <end position="302"/>
    </location>
</feature>
<feature type="region of interest" description="Disordered" evidence="1">
    <location>
        <begin position="1"/>
        <end position="22"/>
    </location>
</feature>
<protein>
    <recommendedName>
        <fullName evidence="3">Sulfatase N-terminal domain-containing protein</fullName>
    </recommendedName>
</protein>
<dbReference type="PANTHER" id="PTHR43751">
    <property type="entry name" value="SULFATASE"/>
    <property type="match status" value="1"/>
</dbReference>
<dbReference type="Proteomes" id="UP000238701">
    <property type="component" value="Unassembled WGS sequence"/>
</dbReference>
<dbReference type="InterPro" id="IPR000917">
    <property type="entry name" value="Sulfatase_N"/>
</dbReference>
<organism evidence="4 5">
    <name type="scientific">Candidatus Sulfotelmatobacter kueseliae</name>
    <dbReference type="NCBI Taxonomy" id="2042962"/>
    <lineage>
        <taxon>Bacteria</taxon>
        <taxon>Pseudomonadati</taxon>
        <taxon>Acidobacteriota</taxon>
        <taxon>Terriglobia</taxon>
        <taxon>Terriglobales</taxon>
        <taxon>Candidatus Korobacteraceae</taxon>
        <taxon>Candidatus Sulfotelmatobacter</taxon>
    </lineage>
</organism>
<dbReference type="InterPro" id="IPR017850">
    <property type="entry name" value="Alkaline_phosphatase_core_sf"/>
</dbReference>
<feature type="transmembrane region" description="Helical" evidence="2">
    <location>
        <begin position="143"/>
        <end position="161"/>
    </location>
</feature>
<dbReference type="Pfam" id="PF00884">
    <property type="entry name" value="Sulfatase"/>
    <property type="match status" value="1"/>
</dbReference>
<evidence type="ECO:0000259" key="3">
    <source>
        <dbReference type="Pfam" id="PF00884"/>
    </source>
</evidence>
<dbReference type="SUPFAM" id="SSF53649">
    <property type="entry name" value="Alkaline phosphatase-like"/>
    <property type="match status" value="1"/>
</dbReference>
<keyword evidence="2" id="KW-0812">Transmembrane</keyword>
<evidence type="ECO:0000256" key="2">
    <source>
        <dbReference type="SAM" id="Phobius"/>
    </source>
</evidence>
<dbReference type="Gene3D" id="3.40.720.10">
    <property type="entry name" value="Alkaline Phosphatase, subunit A"/>
    <property type="match status" value="1"/>
</dbReference>
<evidence type="ECO:0000313" key="5">
    <source>
        <dbReference type="Proteomes" id="UP000238701"/>
    </source>
</evidence>
<feature type="transmembrane region" description="Helical" evidence="2">
    <location>
        <begin position="182"/>
        <end position="201"/>
    </location>
</feature>
<dbReference type="InterPro" id="IPR052701">
    <property type="entry name" value="GAG_Ulvan_Degrading_Sulfatases"/>
</dbReference>
<proteinExistence type="predicted"/>
<keyword evidence="2" id="KW-1133">Transmembrane helix</keyword>
<dbReference type="AlphaFoldDB" id="A0A2U3KE98"/>
<feature type="compositionally biased region" description="Polar residues" evidence="1">
    <location>
        <begin position="1"/>
        <end position="13"/>
    </location>
</feature>
<feature type="transmembrane region" description="Helical" evidence="2">
    <location>
        <begin position="322"/>
        <end position="343"/>
    </location>
</feature>
<dbReference type="OrthoDB" id="9762324at2"/>
<name>A0A2U3KE98_9BACT</name>
<evidence type="ECO:0000256" key="1">
    <source>
        <dbReference type="SAM" id="MobiDB-lite"/>
    </source>
</evidence>
<dbReference type="PANTHER" id="PTHR43751:SF3">
    <property type="entry name" value="SULFATASE N-TERMINAL DOMAIN-CONTAINING PROTEIN"/>
    <property type="match status" value="1"/>
</dbReference>
<evidence type="ECO:0000313" key="4">
    <source>
        <dbReference type="EMBL" id="SPF37966.1"/>
    </source>
</evidence>
<gene>
    <name evidence="4" type="ORF">SBA1_190092</name>
</gene>
<keyword evidence="2" id="KW-0472">Membrane</keyword>
<feature type="transmembrane region" description="Helical" evidence="2">
    <location>
        <begin position="355"/>
        <end position="373"/>
    </location>
</feature>
<feature type="transmembrane region" description="Helical" evidence="2">
    <location>
        <begin position="249"/>
        <end position="271"/>
    </location>
</feature>
<accession>A0A2U3KE98</accession>
<reference evidence="5" key="1">
    <citation type="submission" date="2018-02" db="EMBL/GenBank/DDBJ databases">
        <authorList>
            <person name="Hausmann B."/>
        </authorList>
    </citation>
    <scope>NUCLEOTIDE SEQUENCE [LARGE SCALE GENOMIC DNA]</scope>
    <source>
        <strain evidence="5">Peat soil MAG SbA1</strain>
    </source>
</reference>
<dbReference type="EMBL" id="OMOD01000101">
    <property type="protein sequence ID" value="SPF37966.1"/>
    <property type="molecule type" value="Genomic_DNA"/>
</dbReference>
<feature type="transmembrane region" description="Helical" evidence="2">
    <location>
        <begin position="113"/>
        <end position="131"/>
    </location>
</feature>
<feature type="transmembrane region" description="Helical" evidence="2">
    <location>
        <begin position="380"/>
        <end position="403"/>
    </location>
</feature>